<evidence type="ECO:0000256" key="5">
    <source>
        <dbReference type="ARBA" id="ARBA00010871"/>
    </source>
</evidence>
<dbReference type="PANTHER" id="PTHR23132:SF25">
    <property type="entry name" value="D-ALANINE--D-ALANINE LIGASE A"/>
    <property type="match status" value="1"/>
</dbReference>
<dbReference type="GO" id="GO:0009252">
    <property type="term" value="P:peptidoglycan biosynthetic process"/>
    <property type="evidence" value="ECO:0007669"/>
    <property type="project" value="UniProtKB-KW"/>
</dbReference>
<dbReference type="NCBIfam" id="NF002528">
    <property type="entry name" value="PRK01966.1-4"/>
    <property type="match status" value="1"/>
</dbReference>
<feature type="binding site" evidence="21">
    <location>
        <position position="320"/>
    </location>
    <ligand>
        <name>Mg(2+)</name>
        <dbReference type="ChEBI" id="CHEBI:18420"/>
        <label>2</label>
    </ligand>
</feature>
<evidence type="ECO:0000256" key="7">
    <source>
        <dbReference type="ARBA" id="ARBA00022490"/>
    </source>
</evidence>
<feature type="domain" description="ATP-grasp" evidence="23">
    <location>
        <begin position="147"/>
        <end position="353"/>
    </location>
</feature>
<dbReference type="InterPro" id="IPR016185">
    <property type="entry name" value="PreATP-grasp_dom_sf"/>
</dbReference>
<dbReference type="EC" id="6.3.2.4" evidence="6"/>
<evidence type="ECO:0000256" key="10">
    <source>
        <dbReference type="ARBA" id="ARBA00022741"/>
    </source>
</evidence>
<keyword evidence="12 21" id="KW-0460">Magnesium</keyword>
<dbReference type="PROSITE" id="PS50975">
    <property type="entry name" value="ATP_GRASP"/>
    <property type="match status" value="1"/>
</dbReference>
<dbReference type="SUPFAM" id="SSF56059">
    <property type="entry name" value="Glutathione synthetase ATP-binding domain-like"/>
    <property type="match status" value="1"/>
</dbReference>
<keyword evidence="10 22" id="KW-0547">Nucleotide-binding</keyword>
<dbReference type="PIRSF" id="PIRSF039102">
    <property type="entry name" value="Ddl/VanB"/>
    <property type="match status" value="1"/>
</dbReference>
<evidence type="ECO:0000256" key="8">
    <source>
        <dbReference type="ARBA" id="ARBA00022598"/>
    </source>
</evidence>
<dbReference type="NCBIfam" id="TIGR01205">
    <property type="entry name" value="D_ala_D_alaTIGR"/>
    <property type="match status" value="1"/>
</dbReference>
<feature type="non-terminal residue" evidence="24">
    <location>
        <position position="361"/>
    </location>
</feature>
<feature type="binding site" evidence="21">
    <location>
        <position position="320"/>
    </location>
    <ligand>
        <name>Mg(2+)</name>
        <dbReference type="ChEBI" id="CHEBI:18420"/>
        <label>1</label>
    </ligand>
</feature>
<feature type="active site" evidence="20">
    <location>
        <position position="17"/>
    </location>
</feature>
<dbReference type="GO" id="GO:0008716">
    <property type="term" value="F:D-alanine-D-alanine ligase activity"/>
    <property type="evidence" value="ECO:0007669"/>
    <property type="project" value="UniProtKB-EC"/>
</dbReference>
<dbReference type="GO" id="GO:0005524">
    <property type="term" value="F:ATP binding"/>
    <property type="evidence" value="ECO:0007669"/>
    <property type="project" value="UniProtKB-UniRule"/>
</dbReference>
<accession>A0A932CQ94</accession>
<dbReference type="FunFam" id="3.30.1490.20:FF:000007">
    <property type="entry name" value="D-alanine--D-alanine ligase"/>
    <property type="match status" value="1"/>
</dbReference>
<evidence type="ECO:0000313" key="24">
    <source>
        <dbReference type="EMBL" id="MBI2877291.1"/>
    </source>
</evidence>
<protein>
    <recommendedName>
        <fullName evidence="17">D-alanine--D-alanine ligase A</fullName>
        <ecNumber evidence="6">6.3.2.4</ecNumber>
    </recommendedName>
</protein>
<dbReference type="InterPro" id="IPR013815">
    <property type="entry name" value="ATP_grasp_subdomain_1"/>
</dbReference>
<evidence type="ECO:0000256" key="6">
    <source>
        <dbReference type="ARBA" id="ARBA00012216"/>
    </source>
</evidence>
<dbReference type="InterPro" id="IPR011127">
    <property type="entry name" value="Dala_Dala_lig_N"/>
</dbReference>
<dbReference type="Pfam" id="PF01820">
    <property type="entry name" value="Dala_Dala_lig_N"/>
    <property type="match status" value="1"/>
</dbReference>
<evidence type="ECO:0000256" key="1">
    <source>
        <dbReference type="ARBA" id="ARBA00001936"/>
    </source>
</evidence>
<dbReference type="NCBIfam" id="NF002378">
    <property type="entry name" value="PRK01372.1"/>
    <property type="match status" value="1"/>
</dbReference>
<dbReference type="HAMAP" id="MF_00047">
    <property type="entry name" value="Dala_Dala_lig"/>
    <property type="match status" value="1"/>
</dbReference>
<comment type="function">
    <text evidence="2">Cell wall formation.</text>
</comment>
<dbReference type="Gene3D" id="3.30.470.20">
    <property type="entry name" value="ATP-grasp fold, B domain"/>
    <property type="match status" value="1"/>
</dbReference>
<feature type="binding site" evidence="21">
    <location>
        <position position="306"/>
    </location>
    <ligand>
        <name>Mg(2+)</name>
        <dbReference type="ChEBI" id="CHEBI:18420"/>
        <label>1</label>
    </ligand>
</feature>
<keyword evidence="8 24" id="KW-0436">Ligase</keyword>
<keyword evidence="15 21" id="KW-0464">Manganese</keyword>
<evidence type="ECO:0000256" key="17">
    <source>
        <dbReference type="ARBA" id="ARBA00040301"/>
    </source>
</evidence>
<evidence type="ECO:0000256" key="22">
    <source>
        <dbReference type="PROSITE-ProRule" id="PRU00409"/>
    </source>
</evidence>
<dbReference type="SUPFAM" id="SSF52440">
    <property type="entry name" value="PreATP-grasp domain"/>
    <property type="match status" value="1"/>
</dbReference>
<comment type="caution">
    <text evidence="24">The sequence shown here is derived from an EMBL/GenBank/DDBJ whole genome shotgun (WGS) entry which is preliminary data.</text>
</comment>
<keyword evidence="16" id="KW-0961">Cell wall biogenesis/degradation</keyword>
<evidence type="ECO:0000256" key="13">
    <source>
        <dbReference type="ARBA" id="ARBA00022960"/>
    </source>
</evidence>
<comment type="pathway">
    <text evidence="4">Cell wall biogenesis; peptidoglycan biosynthesis.</text>
</comment>
<dbReference type="GO" id="GO:0071555">
    <property type="term" value="P:cell wall organization"/>
    <property type="evidence" value="ECO:0007669"/>
    <property type="project" value="UniProtKB-KW"/>
</dbReference>
<dbReference type="PROSITE" id="PS00843">
    <property type="entry name" value="DALA_DALA_LIGASE_1"/>
    <property type="match status" value="1"/>
</dbReference>
<feature type="binding site" evidence="21">
    <location>
        <position position="322"/>
    </location>
    <ligand>
        <name>Mg(2+)</name>
        <dbReference type="ChEBI" id="CHEBI:18420"/>
        <label>2</label>
    </ligand>
</feature>
<reference evidence="24" key="1">
    <citation type="submission" date="2020-07" db="EMBL/GenBank/DDBJ databases">
        <title>Huge and variable diversity of episymbiotic CPR bacteria and DPANN archaea in groundwater ecosystems.</title>
        <authorList>
            <person name="He C.Y."/>
            <person name="Keren R."/>
            <person name="Whittaker M."/>
            <person name="Farag I.F."/>
            <person name="Doudna J."/>
            <person name="Cate J.H.D."/>
            <person name="Banfield J.F."/>
        </authorList>
    </citation>
    <scope>NUCLEOTIDE SEQUENCE</scope>
    <source>
        <strain evidence="24">NC_groundwater_672_Ag_B-0.1um_62_36</strain>
    </source>
</reference>
<dbReference type="AlphaFoldDB" id="A0A932CQ94"/>
<dbReference type="Gene3D" id="3.30.1490.20">
    <property type="entry name" value="ATP-grasp fold, A domain"/>
    <property type="match status" value="1"/>
</dbReference>
<evidence type="ECO:0000256" key="2">
    <source>
        <dbReference type="ARBA" id="ARBA00003921"/>
    </source>
</evidence>
<evidence type="ECO:0000256" key="11">
    <source>
        <dbReference type="ARBA" id="ARBA00022840"/>
    </source>
</evidence>
<evidence type="ECO:0000313" key="25">
    <source>
        <dbReference type="Proteomes" id="UP000769766"/>
    </source>
</evidence>
<feature type="active site" evidence="20">
    <location>
        <position position="196"/>
    </location>
</feature>
<keyword evidence="14" id="KW-0573">Peptidoglycan synthesis</keyword>
<gene>
    <name evidence="24" type="ORF">HYY20_10450</name>
</gene>
<dbReference type="GO" id="GO:0008360">
    <property type="term" value="P:regulation of cell shape"/>
    <property type="evidence" value="ECO:0007669"/>
    <property type="project" value="UniProtKB-KW"/>
</dbReference>
<evidence type="ECO:0000256" key="15">
    <source>
        <dbReference type="ARBA" id="ARBA00023211"/>
    </source>
</evidence>
<evidence type="ECO:0000256" key="4">
    <source>
        <dbReference type="ARBA" id="ARBA00004752"/>
    </source>
</evidence>
<keyword evidence="7" id="KW-0963">Cytoplasm</keyword>
<dbReference type="Pfam" id="PF07478">
    <property type="entry name" value="Dala_Dala_lig_C"/>
    <property type="match status" value="1"/>
</dbReference>
<keyword evidence="9 21" id="KW-0479">Metal-binding</keyword>
<dbReference type="InterPro" id="IPR011761">
    <property type="entry name" value="ATP-grasp"/>
</dbReference>
<organism evidence="24 25">
    <name type="scientific">Tectimicrobiota bacterium</name>
    <dbReference type="NCBI Taxonomy" id="2528274"/>
    <lineage>
        <taxon>Bacteria</taxon>
        <taxon>Pseudomonadati</taxon>
        <taxon>Nitrospinota/Tectimicrobiota group</taxon>
        <taxon>Candidatus Tectimicrobiota</taxon>
    </lineage>
</organism>
<dbReference type="GO" id="GO:0046872">
    <property type="term" value="F:metal ion binding"/>
    <property type="evidence" value="ECO:0007669"/>
    <property type="project" value="UniProtKB-KW"/>
</dbReference>
<comment type="pathway">
    <text evidence="19">Glycan biosynthesis.</text>
</comment>
<dbReference type="FunFam" id="3.30.470.20:FF:000008">
    <property type="entry name" value="D-alanine--D-alanine ligase"/>
    <property type="match status" value="1"/>
</dbReference>
<evidence type="ECO:0000256" key="3">
    <source>
        <dbReference type="ARBA" id="ARBA00004496"/>
    </source>
</evidence>
<evidence type="ECO:0000256" key="9">
    <source>
        <dbReference type="ARBA" id="ARBA00022723"/>
    </source>
</evidence>
<keyword evidence="11 22" id="KW-0067">ATP-binding</keyword>
<dbReference type="GO" id="GO:0005829">
    <property type="term" value="C:cytosol"/>
    <property type="evidence" value="ECO:0007669"/>
    <property type="project" value="TreeGrafter"/>
</dbReference>
<evidence type="ECO:0000256" key="19">
    <source>
        <dbReference type="ARBA" id="ARBA00060592"/>
    </source>
</evidence>
<dbReference type="PROSITE" id="PS00844">
    <property type="entry name" value="DALA_DALA_LIGASE_2"/>
    <property type="match status" value="1"/>
</dbReference>
<comment type="catalytic activity">
    <reaction evidence="18">
        <text>2 D-alanine + ATP = D-alanyl-D-alanine + ADP + phosphate + H(+)</text>
        <dbReference type="Rhea" id="RHEA:11224"/>
        <dbReference type="ChEBI" id="CHEBI:15378"/>
        <dbReference type="ChEBI" id="CHEBI:30616"/>
        <dbReference type="ChEBI" id="CHEBI:43474"/>
        <dbReference type="ChEBI" id="CHEBI:57416"/>
        <dbReference type="ChEBI" id="CHEBI:57822"/>
        <dbReference type="ChEBI" id="CHEBI:456216"/>
        <dbReference type="EC" id="6.3.2.4"/>
    </reaction>
</comment>
<name>A0A932CQ94_UNCTE</name>
<evidence type="ECO:0000256" key="21">
    <source>
        <dbReference type="PIRSR" id="PIRSR039102-3"/>
    </source>
</evidence>
<dbReference type="InterPro" id="IPR000291">
    <property type="entry name" value="D-Ala_lig_Van_CS"/>
</dbReference>
<evidence type="ECO:0000256" key="12">
    <source>
        <dbReference type="ARBA" id="ARBA00022842"/>
    </source>
</evidence>
<dbReference type="Gene3D" id="3.40.50.20">
    <property type="match status" value="1"/>
</dbReference>
<dbReference type="Proteomes" id="UP000769766">
    <property type="component" value="Unassembled WGS sequence"/>
</dbReference>
<dbReference type="PANTHER" id="PTHR23132">
    <property type="entry name" value="D-ALANINE--D-ALANINE LIGASE"/>
    <property type="match status" value="1"/>
</dbReference>
<evidence type="ECO:0000256" key="18">
    <source>
        <dbReference type="ARBA" id="ARBA00047614"/>
    </source>
</evidence>
<comment type="cofactor">
    <cofactor evidence="1">
        <name>Mn(2+)</name>
        <dbReference type="ChEBI" id="CHEBI:29035"/>
    </cofactor>
</comment>
<dbReference type="InterPro" id="IPR011095">
    <property type="entry name" value="Dala_Dala_lig_C"/>
</dbReference>
<evidence type="ECO:0000256" key="14">
    <source>
        <dbReference type="ARBA" id="ARBA00022984"/>
    </source>
</evidence>
<comment type="subcellular location">
    <subcellularLocation>
        <location evidence="3">Cytoplasm</location>
    </subcellularLocation>
</comment>
<comment type="similarity">
    <text evidence="5">Belongs to the D-alanine--D-alanine ligase family.</text>
</comment>
<feature type="active site" evidence="20">
    <location>
        <position position="331"/>
    </location>
</feature>
<sequence>MGERIKVAVIFGGRSPEHEVSVASALSVIQALDQEQYEVVPVKISKEGRWLSQEEPVPLSSGLEGLPDRLQAELSLDLSHRRWLLFRDEGSGPAVRRIEEIGVIFPVIHGPYGEDGTLQGLLEMMDLPYVGCEVAASAIGMDKGFMKILFRAAGLPGPNFLLFKRAEWIRHSQDLLQRSGVELGYPVFVKPVNQGSTIGISKAREEEELRSAIALACQYSEKIIVEAGIDCRELECSVLGNQEPQASVVAEIVPSREYYDYESKYTPNLAELRIPAPIPEEVARQVQEIAVKAFQVLDCVGMARVDFFWEKSTGRLYLNELNTIPGFTATSGYPKMWEASGLPYPQLLDRLIELALERYQT</sequence>
<dbReference type="EMBL" id="JACPRF010000319">
    <property type="protein sequence ID" value="MBI2877291.1"/>
    <property type="molecule type" value="Genomic_DNA"/>
</dbReference>
<evidence type="ECO:0000256" key="16">
    <source>
        <dbReference type="ARBA" id="ARBA00023316"/>
    </source>
</evidence>
<keyword evidence="13" id="KW-0133">Cell shape</keyword>
<comment type="cofactor">
    <cofactor evidence="21">
        <name>Mg(2+)</name>
        <dbReference type="ChEBI" id="CHEBI:18420"/>
    </cofactor>
    <cofactor evidence="21">
        <name>Mn(2+)</name>
        <dbReference type="ChEBI" id="CHEBI:29035"/>
    </cofactor>
    <text evidence="21">Binds 2 magnesium or manganese ions per subunit.</text>
</comment>
<dbReference type="InterPro" id="IPR005905">
    <property type="entry name" value="D_ala_D_ala"/>
</dbReference>
<proteinExistence type="inferred from homology"/>
<evidence type="ECO:0000256" key="20">
    <source>
        <dbReference type="PIRSR" id="PIRSR039102-1"/>
    </source>
</evidence>
<evidence type="ECO:0000259" key="23">
    <source>
        <dbReference type="PROSITE" id="PS50975"/>
    </source>
</evidence>